<dbReference type="Pfam" id="PF00990">
    <property type="entry name" value="GGDEF"/>
    <property type="match status" value="2"/>
</dbReference>
<dbReference type="PANTHER" id="PTHR44757:SF2">
    <property type="entry name" value="BIOFILM ARCHITECTURE MAINTENANCE PROTEIN MBAA"/>
    <property type="match status" value="1"/>
</dbReference>
<dbReference type="NCBIfam" id="TIGR00254">
    <property type="entry name" value="GGDEF"/>
    <property type="match status" value="2"/>
</dbReference>
<dbReference type="Pfam" id="PF08447">
    <property type="entry name" value="PAS_3"/>
    <property type="match status" value="2"/>
</dbReference>
<dbReference type="Proteomes" id="UP000095651">
    <property type="component" value="Unassembled WGS sequence"/>
</dbReference>
<dbReference type="PROSITE" id="PS50887">
    <property type="entry name" value="GGDEF"/>
    <property type="match status" value="2"/>
</dbReference>
<evidence type="ECO:0000259" key="1">
    <source>
        <dbReference type="PROSITE" id="PS50883"/>
    </source>
</evidence>
<dbReference type="RefSeq" id="WP_055658683.1">
    <property type="nucleotide sequence ID" value="NZ_CABIXC010000015.1"/>
</dbReference>
<dbReference type="InterPro" id="IPR001633">
    <property type="entry name" value="EAL_dom"/>
</dbReference>
<dbReference type="InterPro" id="IPR000160">
    <property type="entry name" value="GGDEF_dom"/>
</dbReference>
<dbReference type="SUPFAM" id="SSF55073">
    <property type="entry name" value="Nucleotide cyclase"/>
    <property type="match status" value="2"/>
</dbReference>
<feature type="domain" description="GGDEF" evidence="2">
    <location>
        <begin position="276"/>
        <end position="404"/>
    </location>
</feature>
<proteinExistence type="predicted"/>
<dbReference type="NCBIfam" id="TIGR00229">
    <property type="entry name" value="sensory_box"/>
    <property type="match status" value="2"/>
</dbReference>
<organism evidence="3 4">
    <name type="scientific">Hungatella hathewayi</name>
    <dbReference type="NCBI Taxonomy" id="154046"/>
    <lineage>
        <taxon>Bacteria</taxon>
        <taxon>Bacillati</taxon>
        <taxon>Bacillota</taxon>
        <taxon>Clostridia</taxon>
        <taxon>Lachnospirales</taxon>
        <taxon>Lachnospiraceae</taxon>
        <taxon>Hungatella</taxon>
    </lineage>
</organism>
<dbReference type="CDD" id="cd01948">
    <property type="entry name" value="EAL"/>
    <property type="match status" value="1"/>
</dbReference>
<dbReference type="Pfam" id="PF00563">
    <property type="entry name" value="EAL"/>
    <property type="match status" value="1"/>
</dbReference>
<evidence type="ECO:0000259" key="2">
    <source>
        <dbReference type="PROSITE" id="PS50887"/>
    </source>
</evidence>
<dbReference type="InterPro" id="IPR035965">
    <property type="entry name" value="PAS-like_dom_sf"/>
</dbReference>
<feature type="domain" description="EAL" evidence="1">
    <location>
        <begin position="413"/>
        <end position="668"/>
    </location>
</feature>
<evidence type="ECO:0000313" key="3">
    <source>
        <dbReference type="EMBL" id="CUO98102.1"/>
    </source>
</evidence>
<dbReference type="Gene3D" id="3.30.70.270">
    <property type="match status" value="2"/>
</dbReference>
<dbReference type="CDD" id="cd00130">
    <property type="entry name" value="PAS"/>
    <property type="match status" value="1"/>
</dbReference>
<accession>A0A174JEK8</accession>
<reference evidence="3 4" key="1">
    <citation type="submission" date="2015-09" db="EMBL/GenBank/DDBJ databases">
        <authorList>
            <consortium name="Pathogen Informatics"/>
        </authorList>
    </citation>
    <scope>NUCLEOTIDE SEQUENCE [LARGE SCALE GENOMIC DNA]</scope>
    <source>
        <strain evidence="3 4">2789STDY5608850</strain>
    </source>
</reference>
<protein>
    <submittedName>
        <fullName evidence="3">PAS/PAC sensor-containing diguanylate cyclase/phosphodiesterase</fullName>
    </submittedName>
</protein>
<dbReference type="InterPro" id="IPR052155">
    <property type="entry name" value="Biofilm_reg_signaling"/>
</dbReference>
<dbReference type="InterPro" id="IPR013655">
    <property type="entry name" value="PAS_fold_3"/>
</dbReference>
<dbReference type="SMART" id="SM00267">
    <property type="entry name" value="GGDEF"/>
    <property type="match status" value="2"/>
</dbReference>
<dbReference type="CDD" id="cd01949">
    <property type="entry name" value="GGDEF"/>
    <property type="match status" value="1"/>
</dbReference>
<dbReference type="InterPro" id="IPR000014">
    <property type="entry name" value="PAS"/>
</dbReference>
<dbReference type="InterPro" id="IPR001610">
    <property type="entry name" value="PAC"/>
</dbReference>
<dbReference type="SMART" id="SM00086">
    <property type="entry name" value="PAC"/>
    <property type="match status" value="3"/>
</dbReference>
<dbReference type="InterPro" id="IPR035919">
    <property type="entry name" value="EAL_sf"/>
</dbReference>
<dbReference type="AlphaFoldDB" id="A0A174JEK8"/>
<dbReference type="SUPFAM" id="SSF55785">
    <property type="entry name" value="PYP-like sensor domain (PAS domain)"/>
    <property type="match status" value="3"/>
</dbReference>
<dbReference type="InterPro" id="IPR043128">
    <property type="entry name" value="Rev_trsase/Diguanyl_cyclase"/>
</dbReference>
<dbReference type="InterPro" id="IPR029787">
    <property type="entry name" value="Nucleotide_cyclase"/>
</dbReference>
<sequence length="1157" mass="133091">MDQLPVAGEGTGIYVIDEDYRIVYFNETAKAVCPNLRVGITCYQGICNGDSPCSGCPGMKEDCSRILFYDAVNRQWLELSSGQVEWPGCGRCWLMLFKVVDRQSRSLFYDLTETSVYEELFELNLAENTYKILFHQNGKYVIPAMEGRLDTMCMEVADRMIDPEDRERFLEFWNFDTLSQRLSGKNHTIRGEFRKLLVSGEYCWVAQTAVLLRTGEQDKTVIMVFIQDIDQQKKQETAVLDRGGSRLEEKDSMMGLYRYGPFLERAEQFLREKRGTRFSMVAIDIEHFKLFNEWFGEEAGDRFLISIAEQLKEVEKQCDSMAGYMGGDDFAIIIPRDESVLGNLERGIKHFVKQYGGSAGFLPAFGVYEIEDWNLSVSMMYDRASIALSTVKGNYLNRTGRYDAGMKKKMEDDQVLLSEVQRALDNREFIFYAQPQCNMLTGKIIGLESLVRWNHPVRGIVQPGEFIPLLESNGFITNLDLYVWDMVCGRLHDWIAAGHKPIPIAVNVSRIDIYSMNVTNTFAELTSRYEIDPALLAIEITESAYAEDYNLIRQVVIDLRNAGFTVFMDDFGSGYSSLNMLKDVNVDVIKIDTKFLDMNEYSQNRGMGILETIVRMARLMQLRVIAEGVEKKEQVDFLRNVGCIYGQGYYYYRPMPIEQFEPLLLHEENVDYRGIQAHQLEELRLEDLVNKDVTSEAILNNMLGGMALYDVCGEKIELLQVNEGYYRVTGCNPIDLEERRKFIMAQIHEEDQGKVLELFEAACRNPLKGSEGIIRRYRLSGELMWISLRIFFLKERDDHRLFYGSVSDVTKVKRQEERLASSQRILADVLNINGDEGAFEPQMLKTAGESIELQNDELEFLDSGVPGGFHCCRWTEDMELLYVSGRFLEILGITGRELEEEYQNQMVSLIHPGDRDRVLSAVMAEKQTVYSLEFRMRTKTGYVWIRYQARRKHWNGSTFLYGVILDIDEIMALRQEIKECRKRLEELERCRPVETDLLTGLHNRETGIPLMKEWISRRRVQPSALALFRFHGFPEVNEALGQVSGDRILVNSVEKLKSFFREEDIVCRISGYEILVLCKNIGSRDMRRKLEQLMADMKMELSLESAKIRPSINAGYVMAADGSTDFDDLYKKAEKALEMASSQGKGICLRCGEEIVD</sequence>
<dbReference type="EMBL" id="CYZE01000015">
    <property type="protein sequence ID" value="CUO98102.1"/>
    <property type="molecule type" value="Genomic_DNA"/>
</dbReference>
<dbReference type="SUPFAM" id="SSF141868">
    <property type="entry name" value="EAL domain-like"/>
    <property type="match status" value="1"/>
</dbReference>
<gene>
    <name evidence="3" type="primary">cph2_8</name>
    <name evidence="3" type="ORF">ERS852407_04603</name>
</gene>
<feature type="domain" description="GGDEF" evidence="2">
    <location>
        <begin position="1021"/>
        <end position="1153"/>
    </location>
</feature>
<dbReference type="Gene3D" id="3.20.20.450">
    <property type="entry name" value="EAL domain"/>
    <property type="match status" value="1"/>
</dbReference>
<evidence type="ECO:0000313" key="4">
    <source>
        <dbReference type="Proteomes" id="UP000095651"/>
    </source>
</evidence>
<name>A0A174JEK8_9FIRM</name>
<dbReference type="PANTHER" id="PTHR44757">
    <property type="entry name" value="DIGUANYLATE CYCLASE DGCP"/>
    <property type="match status" value="1"/>
</dbReference>
<dbReference type="Gene3D" id="3.30.450.20">
    <property type="entry name" value="PAS domain"/>
    <property type="match status" value="3"/>
</dbReference>
<dbReference type="PROSITE" id="PS50883">
    <property type="entry name" value="EAL"/>
    <property type="match status" value="1"/>
</dbReference>
<dbReference type="SMART" id="SM00052">
    <property type="entry name" value="EAL"/>
    <property type="match status" value="1"/>
</dbReference>